<protein>
    <recommendedName>
        <fullName evidence="1">Immunity protein 63 domain-containing protein</fullName>
    </recommendedName>
</protein>
<dbReference type="InterPro" id="IPR028952">
    <property type="entry name" value="Imm63"/>
</dbReference>
<dbReference type="Pfam" id="PF15599">
    <property type="entry name" value="Imm63"/>
    <property type="match status" value="1"/>
</dbReference>
<comment type="caution">
    <text evidence="2">The sequence shown here is derived from an EMBL/GenBank/DDBJ whole genome shotgun (WGS) entry which is preliminary data.</text>
</comment>
<organism evidence="2 3">
    <name type="scientific">Leptospira haakeii</name>
    <dbReference type="NCBI Taxonomy" id="2023198"/>
    <lineage>
        <taxon>Bacteria</taxon>
        <taxon>Pseudomonadati</taxon>
        <taxon>Spirochaetota</taxon>
        <taxon>Spirochaetia</taxon>
        <taxon>Leptospirales</taxon>
        <taxon>Leptospiraceae</taxon>
        <taxon>Leptospira</taxon>
    </lineage>
</organism>
<name>A0ABX4PEX7_9LEPT</name>
<evidence type="ECO:0000313" key="3">
    <source>
        <dbReference type="Proteomes" id="UP000231857"/>
    </source>
</evidence>
<dbReference type="RefSeq" id="WP_100725298.1">
    <property type="nucleotide sequence ID" value="NZ_NPEG01000022.1"/>
</dbReference>
<feature type="domain" description="Immunity protein 63" evidence="1">
    <location>
        <begin position="41"/>
        <end position="119"/>
    </location>
</feature>
<evidence type="ECO:0000313" key="2">
    <source>
        <dbReference type="EMBL" id="PKA14324.1"/>
    </source>
</evidence>
<keyword evidence="3" id="KW-1185">Reference proteome</keyword>
<sequence>MKPNEIVAQARKKLQELNVSISISLNSEEEGLCVDRDLWGYYHFKYIERGHASTDRKTKDPNDILYWLYQSATFENACKYELINRMEKQDFRRILFEKQLSLLKSIGIEYYERHKKEISDILVKYPYRDSV</sequence>
<dbReference type="EMBL" id="NPEI01000020">
    <property type="protein sequence ID" value="PKA14324.1"/>
    <property type="molecule type" value="Genomic_DNA"/>
</dbReference>
<proteinExistence type="predicted"/>
<reference evidence="2 3" key="1">
    <citation type="submission" date="2017-07" db="EMBL/GenBank/DDBJ databases">
        <title>Leptospira spp. isolated from tropical soils.</title>
        <authorList>
            <person name="Thibeaux R."/>
            <person name="Iraola G."/>
            <person name="Ferres I."/>
            <person name="Bierque E."/>
            <person name="Girault D."/>
            <person name="Soupe-Gilbert M.-E."/>
            <person name="Picardeau M."/>
            <person name="Goarant C."/>
        </authorList>
    </citation>
    <scope>NUCLEOTIDE SEQUENCE [LARGE SCALE GENOMIC DNA]</scope>
    <source>
        <strain evidence="2 3">ATI7-C-A2</strain>
    </source>
</reference>
<evidence type="ECO:0000259" key="1">
    <source>
        <dbReference type="Pfam" id="PF15599"/>
    </source>
</evidence>
<gene>
    <name evidence="2" type="ORF">CH363_19180</name>
</gene>
<accession>A0ABX4PEX7</accession>
<dbReference type="Proteomes" id="UP000231857">
    <property type="component" value="Unassembled WGS sequence"/>
</dbReference>